<feature type="compositionally biased region" description="Polar residues" evidence="1">
    <location>
        <begin position="307"/>
        <end position="319"/>
    </location>
</feature>
<feature type="compositionally biased region" description="Pro residues" evidence="1">
    <location>
        <begin position="498"/>
        <end position="509"/>
    </location>
</feature>
<feature type="compositionally biased region" description="Polar residues" evidence="1">
    <location>
        <begin position="396"/>
        <end position="407"/>
    </location>
</feature>
<comment type="caution">
    <text evidence="3">The sequence shown here is derived from an EMBL/GenBank/DDBJ whole genome shotgun (WGS) entry which is preliminary data.</text>
</comment>
<organism evidence="3 4">
    <name type="scientific">Aspergillus felis</name>
    <dbReference type="NCBI Taxonomy" id="1287682"/>
    <lineage>
        <taxon>Eukaryota</taxon>
        <taxon>Fungi</taxon>
        <taxon>Dikarya</taxon>
        <taxon>Ascomycota</taxon>
        <taxon>Pezizomycotina</taxon>
        <taxon>Eurotiomycetes</taxon>
        <taxon>Eurotiomycetidae</taxon>
        <taxon>Eurotiales</taxon>
        <taxon>Aspergillaceae</taxon>
        <taxon>Aspergillus</taxon>
        <taxon>Aspergillus subgen. Fumigati</taxon>
    </lineage>
</organism>
<feature type="region of interest" description="Disordered" evidence="1">
    <location>
        <begin position="1"/>
        <end position="57"/>
    </location>
</feature>
<evidence type="ECO:0000313" key="3">
    <source>
        <dbReference type="EMBL" id="KAF7182995.1"/>
    </source>
</evidence>
<reference evidence="3" key="1">
    <citation type="submission" date="2020-06" db="EMBL/GenBank/DDBJ databases">
        <title>Draft genome sequences of strains closely related to Aspergillus parafelis and Aspergillus hiratsukae.</title>
        <authorList>
            <person name="Dos Santos R.A.C."/>
            <person name="Rivero-Menendez O."/>
            <person name="Steenwyk J.L."/>
            <person name="Mead M.E."/>
            <person name="Goldman G.H."/>
            <person name="Alastruey-Izquierdo A."/>
            <person name="Rokas A."/>
        </authorList>
    </citation>
    <scope>NUCLEOTIDE SEQUENCE</scope>
    <source>
        <strain evidence="3">CNM-CM7691</strain>
    </source>
</reference>
<dbReference type="SMART" id="SM00717">
    <property type="entry name" value="SANT"/>
    <property type="match status" value="1"/>
</dbReference>
<dbReference type="EMBL" id="JACBAG010001750">
    <property type="protein sequence ID" value="KAF7182995.1"/>
    <property type="molecule type" value="Genomic_DNA"/>
</dbReference>
<protein>
    <recommendedName>
        <fullName evidence="2">Myb-like domain-containing protein</fullName>
    </recommendedName>
</protein>
<dbReference type="Gene3D" id="1.10.10.60">
    <property type="entry name" value="Homeodomain-like"/>
    <property type="match status" value="1"/>
</dbReference>
<feature type="region of interest" description="Disordered" evidence="1">
    <location>
        <begin position="229"/>
        <end position="259"/>
    </location>
</feature>
<feature type="domain" description="Myb-like" evidence="2">
    <location>
        <begin position="555"/>
        <end position="609"/>
    </location>
</feature>
<dbReference type="SUPFAM" id="SSF46689">
    <property type="entry name" value="Homeodomain-like"/>
    <property type="match status" value="1"/>
</dbReference>
<evidence type="ECO:0000313" key="4">
    <source>
        <dbReference type="Proteomes" id="UP000641853"/>
    </source>
</evidence>
<evidence type="ECO:0000259" key="2">
    <source>
        <dbReference type="PROSITE" id="PS50090"/>
    </source>
</evidence>
<sequence length="618" mass="66854">MISLDNIDFYHHPPPPKPPAHTSSSSGWKSYHVPSAPQPFSFSHPLPPKPPATVAAVPPSTIKGHLQFAAPRNIFDIELENVPTQENSLVEREADLQADHQSKSQAGNDLGDQCQDASPTLVTSSRTSVLPVMPAGTDDCQGDGGGEGGGNQLVTRRRALQDQLDTCPQTRGDAVCSGPIITAAEADSGYSGGRSVSAVDTLPGDSDCLQLSLSGCEAEKQTTAIDCVPKHHNSQLPSPALSNHASPENKGRARPGQHHGIMFEDLPSEAACCREQTRALTASASNSPTATPSIASSRDASTDCEDNNMSVLPSLNLQPQRKGKQLRSNSPPRHVLRSRVNTESNRRDRTPSVAVVIPVRRSASSMAGTSRDSLVQPSHRFHQASASCDSKEDQPTDSFTESHTLLTRNAAADGGEHPQKRRRRNITSKTAQNTSVSARCHSKGSIATLEAPSGVDFLPSPGETQEIFGRGIIRIQPHGQRQAYFLTFLPDVVGRPPSRSPPGLSPVPPSCTEHATHISSKASAHERGNVRLTRRRAQTREASPKARNIRGTHQENSRKGTPWSPEEEELLVKLKRDQSLRWSDVTRLFSEQYPGRTQGSIQVYWSTNLSKRSLSKFS</sequence>
<dbReference type="InterPro" id="IPR001005">
    <property type="entry name" value="SANT/Myb"/>
</dbReference>
<name>A0A8H6V9K9_9EURO</name>
<keyword evidence="4" id="KW-1185">Reference proteome</keyword>
<gene>
    <name evidence="3" type="ORF">CNMCM7691_002739</name>
</gene>
<feature type="compositionally biased region" description="Polar residues" evidence="1">
    <location>
        <begin position="427"/>
        <end position="437"/>
    </location>
</feature>
<feature type="compositionally biased region" description="Polar residues" evidence="1">
    <location>
        <begin position="115"/>
        <end position="128"/>
    </location>
</feature>
<feature type="region of interest" description="Disordered" evidence="1">
    <location>
        <begin position="496"/>
        <end position="565"/>
    </location>
</feature>
<dbReference type="Pfam" id="PF13921">
    <property type="entry name" value="Myb_DNA-bind_6"/>
    <property type="match status" value="1"/>
</dbReference>
<feature type="compositionally biased region" description="Gly residues" evidence="1">
    <location>
        <begin position="142"/>
        <end position="151"/>
    </location>
</feature>
<dbReference type="Proteomes" id="UP000641853">
    <property type="component" value="Unassembled WGS sequence"/>
</dbReference>
<feature type="compositionally biased region" description="Polar residues" evidence="1">
    <location>
        <begin position="362"/>
        <end position="376"/>
    </location>
</feature>
<accession>A0A8H6V9K9</accession>
<feature type="region of interest" description="Disordered" evidence="1">
    <location>
        <begin position="97"/>
        <end position="152"/>
    </location>
</feature>
<feature type="region of interest" description="Disordered" evidence="1">
    <location>
        <begin position="279"/>
        <end position="437"/>
    </location>
</feature>
<proteinExistence type="predicted"/>
<evidence type="ECO:0000256" key="1">
    <source>
        <dbReference type="SAM" id="MobiDB-lite"/>
    </source>
</evidence>
<dbReference type="AlphaFoldDB" id="A0A8H6V9K9"/>
<feature type="compositionally biased region" description="Polar residues" evidence="1">
    <location>
        <begin position="234"/>
        <end position="246"/>
    </location>
</feature>
<dbReference type="PROSITE" id="PS50090">
    <property type="entry name" value="MYB_LIKE"/>
    <property type="match status" value="1"/>
</dbReference>
<dbReference type="InterPro" id="IPR009057">
    <property type="entry name" value="Homeodomain-like_sf"/>
</dbReference>
<feature type="compositionally biased region" description="Low complexity" evidence="1">
    <location>
        <begin position="279"/>
        <end position="297"/>
    </location>
</feature>
<dbReference type="CDD" id="cd00167">
    <property type="entry name" value="SANT"/>
    <property type="match status" value="1"/>
</dbReference>